<name>A0A7K0FJM5_9SPHI</name>
<evidence type="ECO:0000313" key="2">
    <source>
        <dbReference type="Proteomes" id="UP000462931"/>
    </source>
</evidence>
<evidence type="ECO:0000313" key="1">
    <source>
        <dbReference type="EMBL" id="MRX46113.1"/>
    </source>
</evidence>
<dbReference type="PROSITE" id="PS51257">
    <property type="entry name" value="PROKAR_LIPOPROTEIN"/>
    <property type="match status" value="1"/>
</dbReference>
<protein>
    <submittedName>
        <fullName evidence="1">Uncharacterized protein</fullName>
    </submittedName>
</protein>
<accession>A0A7K0FJM5</accession>
<sequence>MKKSIFYYLIIFLILSCTKNTIETTEINTKSKNNLFVSSTQYTNIQRIQGLYLDSTFLIILGNSVKEDSLINWANSNAINKFSYYQMANILSSITKKTQLSAFITKAKNQGIPKHTATLASENTLNLIKSYNNAQPLTAKFTSIQIEDEWWQSSKNVSNYYDALELLKKMKSWAISQNPSVSVELYFGRFNNIPASNTDASDTLVKYSDEILISHEIQDTIINFYPVYLQDRINEFYNASLRASKPYPQTIIFYPSQAPIFYTNNSFKTAFSNISGRLWDDFVRSDDKVYGYQLFALKESRLIRPLPHLISFKVNNAPSKPLSGQVRVYDSTNTLIDSQTFSANLNTLKNLKQLPMWRMEVDVTNLGTTRYVMEVYIKGNFVKAYTINAGATRNGLLIPSPSQLHNLQGNVTLTFYPG</sequence>
<gene>
    <name evidence="1" type="ORF">GJJ64_02830</name>
</gene>
<dbReference type="AlphaFoldDB" id="A0A7K0FJM5"/>
<keyword evidence="2" id="KW-1185">Reference proteome</keyword>
<reference evidence="1 2" key="1">
    <citation type="submission" date="2019-11" db="EMBL/GenBank/DDBJ databases">
        <authorList>
            <person name="Cheng Q."/>
            <person name="Yang Z."/>
        </authorList>
    </citation>
    <scope>NUCLEOTIDE SEQUENCE [LARGE SCALE GENOMIC DNA]</scope>
    <source>
        <strain evidence="1 2">HX-22-1</strain>
    </source>
</reference>
<dbReference type="EMBL" id="WKJI01000001">
    <property type="protein sequence ID" value="MRX46113.1"/>
    <property type="molecule type" value="Genomic_DNA"/>
</dbReference>
<dbReference type="Proteomes" id="UP000462931">
    <property type="component" value="Unassembled WGS sequence"/>
</dbReference>
<comment type="caution">
    <text evidence="1">The sequence shown here is derived from an EMBL/GenBank/DDBJ whole genome shotgun (WGS) entry which is preliminary data.</text>
</comment>
<organism evidence="1 2">
    <name type="scientific">Pedobacter puniceum</name>
    <dbReference type="NCBI Taxonomy" id="2666136"/>
    <lineage>
        <taxon>Bacteria</taxon>
        <taxon>Pseudomonadati</taxon>
        <taxon>Bacteroidota</taxon>
        <taxon>Sphingobacteriia</taxon>
        <taxon>Sphingobacteriales</taxon>
        <taxon>Sphingobacteriaceae</taxon>
        <taxon>Pedobacter</taxon>
    </lineage>
</organism>
<proteinExistence type="predicted"/>
<dbReference type="RefSeq" id="WP_154286238.1">
    <property type="nucleotide sequence ID" value="NZ_WKJI01000001.1"/>
</dbReference>